<keyword evidence="3" id="KW-1185">Reference proteome</keyword>
<accession>A0A4Q7V0A7</accession>
<dbReference type="AlphaFoldDB" id="A0A4Q7V0A7"/>
<name>A0A4Q7V0A7_PSEST</name>
<dbReference type="RefSeq" id="WP_130291967.1">
    <property type="nucleotide sequence ID" value="NZ_SHKL01000001.1"/>
</dbReference>
<protein>
    <submittedName>
        <fullName evidence="2">Uncharacterized protein</fullName>
    </submittedName>
</protein>
<sequence>MFRRRSRHPWGPALAALFAAALIAVVLVMPRLDGTARTDGSPDPTSTPREHSIGDRVPASAQPTAFVYSGDPRGATAYAEPGGLVVAGRDNYRDPAFRTVAEAGGTVLVYLDPMIKNSYGRYHQLLFDESSCGPAVPDWPGSPSNSWGRITDTRPGAVVQLKLECVLETMVRENPHMGGWFADDLGSRPWGTAYTSWPRVEQQEYYDGAVAISQVFRRVADEHGLIFITNGTWEAGDVGGTGGGFPDRTKHGNSLADGGVIEYHDGQQDYFGPYGCSQQWAADSLSSAHHPVILTISRSDADRDRYAATGCVTHAVNQSEYLDPPPPWGLFKDIGLPSGVGKP</sequence>
<dbReference type="EMBL" id="SHKL01000001">
    <property type="protein sequence ID" value="RZT87877.1"/>
    <property type="molecule type" value="Genomic_DNA"/>
</dbReference>
<proteinExistence type="predicted"/>
<evidence type="ECO:0000313" key="3">
    <source>
        <dbReference type="Proteomes" id="UP000291591"/>
    </source>
</evidence>
<evidence type="ECO:0000256" key="1">
    <source>
        <dbReference type="SAM" id="MobiDB-lite"/>
    </source>
</evidence>
<dbReference type="OrthoDB" id="5174111at2"/>
<organism evidence="2 3">
    <name type="scientific">Pseudonocardia sediminis</name>
    <dbReference type="NCBI Taxonomy" id="1397368"/>
    <lineage>
        <taxon>Bacteria</taxon>
        <taxon>Bacillati</taxon>
        <taxon>Actinomycetota</taxon>
        <taxon>Actinomycetes</taxon>
        <taxon>Pseudonocardiales</taxon>
        <taxon>Pseudonocardiaceae</taxon>
        <taxon>Pseudonocardia</taxon>
    </lineage>
</organism>
<comment type="caution">
    <text evidence="2">The sequence shown here is derived from an EMBL/GenBank/DDBJ whole genome shotgun (WGS) entry which is preliminary data.</text>
</comment>
<gene>
    <name evidence="2" type="ORF">EV383_4809</name>
</gene>
<reference evidence="2 3" key="1">
    <citation type="submission" date="2019-02" db="EMBL/GenBank/DDBJ databases">
        <title>Sequencing the genomes of 1000 actinobacteria strains.</title>
        <authorList>
            <person name="Klenk H.-P."/>
        </authorList>
    </citation>
    <scope>NUCLEOTIDE SEQUENCE [LARGE SCALE GENOMIC DNA]</scope>
    <source>
        <strain evidence="2 3">DSM 45779</strain>
    </source>
</reference>
<evidence type="ECO:0000313" key="2">
    <source>
        <dbReference type="EMBL" id="RZT87877.1"/>
    </source>
</evidence>
<feature type="region of interest" description="Disordered" evidence="1">
    <location>
        <begin position="34"/>
        <end position="56"/>
    </location>
</feature>
<dbReference type="Proteomes" id="UP000291591">
    <property type="component" value="Unassembled WGS sequence"/>
</dbReference>